<proteinExistence type="predicted"/>
<feature type="region of interest" description="Disordered" evidence="2">
    <location>
        <begin position="1011"/>
        <end position="1047"/>
    </location>
</feature>
<dbReference type="PANTHER" id="PTHR23159">
    <property type="entry name" value="CENTROSOMAL PROTEIN 2"/>
    <property type="match status" value="1"/>
</dbReference>
<evidence type="ECO:0000313" key="4">
    <source>
        <dbReference type="Proteomes" id="UP000007494"/>
    </source>
</evidence>
<name>F0VNF7_NEOCL</name>
<dbReference type="InParanoid" id="F0VNF7"/>
<accession>F0VNF7</accession>
<feature type="compositionally biased region" description="Basic and acidic residues" evidence="2">
    <location>
        <begin position="1214"/>
        <end position="1226"/>
    </location>
</feature>
<dbReference type="EMBL" id="FR823392">
    <property type="protein sequence ID" value="CBZ55253.1"/>
    <property type="molecule type" value="Genomic_DNA"/>
</dbReference>
<feature type="compositionally biased region" description="Polar residues" evidence="2">
    <location>
        <begin position="954"/>
        <end position="969"/>
    </location>
</feature>
<feature type="compositionally biased region" description="Basic and acidic residues" evidence="2">
    <location>
        <begin position="255"/>
        <end position="277"/>
    </location>
</feature>
<evidence type="ECO:0000313" key="3">
    <source>
        <dbReference type="EMBL" id="CBZ55253.1"/>
    </source>
</evidence>
<feature type="region of interest" description="Disordered" evidence="2">
    <location>
        <begin position="657"/>
        <end position="759"/>
    </location>
</feature>
<reference evidence="4" key="1">
    <citation type="journal article" date="2012" name="PLoS Pathog.">
        <title>Comparative genomics of the apicomplexan parasites Toxoplasma gondii and Neospora caninum: Coccidia differing in host range and transmission strategy.</title>
        <authorList>
            <person name="Reid A.J."/>
            <person name="Vermont S.J."/>
            <person name="Cotton J.A."/>
            <person name="Harris D."/>
            <person name="Hill-Cawthorne G.A."/>
            <person name="Konen-Waisman S."/>
            <person name="Latham S.M."/>
            <person name="Mourier T."/>
            <person name="Norton R."/>
            <person name="Quail M.A."/>
            <person name="Sanders M."/>
            <person name="Shanmugam D."/>
            <person name="Sohal A."/>
            <person name="Wasmuth J.D."/>
            <person name="Brunk B."/>
            <person name="Grigg M.E."/>
            <person name="Howard J.C."/>
            <person name="Parkinson J."/>
            <person name="Roos D.S."/>
            <person name="Trees A.J."/>
            <person name="Berriman M."/>
            <person name="Pain A."/>
            <person name="Wastling J.M."/>
        </authorList>
    </citation>
    <scope>NUCLEOTIDE SEQUENCE [LARGE SCALE GENOMIC DNA]</scope>
    <source>
        <strain evidence="4">Liverpool</strain>
    </source>
</reference>
<organism evidence="3 4">
    <name type="scientific">Neospora caninum (strain Liverpool)</name>
    <dbReference type="NCBI Taxonomy" id="572307"/>
    <lineage>
        <taxon>Eukaryota</taxon>
        <taxon>Sar</taxon>
        <taxon>Alveolata</taxon>
        <taxon>Apicomplexa</taxon>
        <taxon>Conoidasida</taxon>
        <taxon>Coccidia</taxon>
        <taxon>Eucoccidiorida</taxon>
        <taxon>Eimeriorina</taxon>
        <taxon>Sarcocystidae</taxon>
        <taxon>Neospora</taxon>
    </lineage>
</organism>
<feature type="region of interest" description="Disordered" evidence="2">
    <location>
        <begin position="255"/>
        <end position="300"/>
    </location>
</feature>
<feature type="region of interest" description="Disordered" evidence="2">
    <location>
        <begin position="1312"/>
        <end position="1347"/>
    </location>
</feature>
<feature type="compositionally biased region" description="Basic and acidic residues" evidence="2">
    <location>
        <begin position="1180"/>
        <end position="1196"/>
    </location>
</feature>
<dbReference type="PANTHER" id="PTHR23159:SF31">
    <property type="entry name" value="CENTROSOME-ASSOCIATED PROTEIN CEP250 ISOFORM X1"/>
    <property type="match status" value="1"/>
</dbReference>
<feature type="compositionally biased region" description="Basic and acidic residues" evidence="2">
    <location>
        <begin position="1234"/>
        <end position="1248"/>
    </location>
</feature>
<feature type="coiled-coil region" evidence="1">
    <location>
        <begin position="547"/>
        <end position="634"/>
    </location>
</feature>
<protein>
    <submittedName>
        <fullName evidence="3">Uncharacterized protein</fullName>
    </submittedName>
</protein>
<feature type="region of interest" description="Disordered" evidence="2">
    <location>
        <begin position="1"/>
        <end position="37"/>
    </location>
</feature>
<dbReference type="OMA" id="VNEHHSE"/>
<feature type="region of interest" description="Disordered" evidence="2">
    <location>
        <begin position="1070"/>
        <end position="1273"/>
    </location>
</feature>
<dbReference type="GeneID" id="13440666"/>
<evidence type="ECO:0000256" key="2">
    <source>
        <dbReference type="SAM" id="MobiDB-lite"/>
    </source>
</evidence>
<dbReference type="eggNOG" id="ENOG502QZ8R">
    <property type="taxonomic scope" value="Eukaryota"/>
</dbReference>
<feature type="compositionally biased region" description="Acidic residues" evidence="2">
    <location>
        <begin position="1333"/>
        <end position="1347"/>
    </location>
</feature>
<feature type="compositionally biased region" description="Low complexity" evidence="2">
    <location>
        <begin position="1"/>
        <end position="12"/>
    </location>
</feature>
<dbReference type="VEuPathDB" id="ToxoDB:NCLIV_056770"/>
<dbReference type="RefSeq" id="XP_003885281.1">
    <property type="nucleotide sequence ID" value="XM_003885232.1"/>
</dbReference>
<keyword evidence="4" id="KW-1185">Reference proteome</keyword>
<feature type="compositionally biased region" description="Polar residues" evidence="2">
    <location>
        <begin position="672"/>
        <end position="693"/>
    </location>
</feature>
<feature type="compositionally biased region" description="Basic and acidic residues" evidence="2">
    <location>
        <begin position="327"/>
        <end position="338"/>
    </location>
</feature>
<keyword evidence="1" id="KW-0175">Coiled coil</keyword>
<feature type="region of interest" description="Disordered" evidence="2">
    <location>
        <begin position="319"/>
        <end position="371"/>
    </location>
</feature>
<gene>
    <name evidence="3" type="ORF">NCLIV_056770</name>
</gene>
<feature type="compositionally biased region" description="Basic and acidic residues" evidence="2">
    <location>
        <begin position="1315"/>
        <end position="1332"/>
    </location>
</feature>
<feature type="compositionally biased region" description="Basic and acidic residues" evidence="2">
    <location>
        <begin position="920"/>
        <end position="947"/>
    </location>
</feature>
<dbReference type="OrthoDB" id="346154at2759"/>
<dbReference type="Proteomes" id="UP000007494">
    <property type="component" value="Chromosome XI"/>
</dbReference>
<feature type="region of interest" description="Disordered" evidence="2">
    <location>
        <begin position="920"/>
        <end position="992"/>
    </location>
</feature>
<feature type="compositionally biased region" description="Basic and acidic residues" evidence="2">
    <location>
        <begin position="14"/>
        <end position="28"/>
    </location>
</feature>
<evidence type="ECO:0000256" key="1">
    <source>
        <dbReference type="SAM" id="Coils"/>
    </source>
</evidence>
<sequence length="1347" mass="148183">MKKFTSFGSSSSSHKKETSAKTSGEHGEPNACKAGGFSLDSSTMNELEMLRAENAHLKRLIEQNDVQGQAADDPARAAELAHLRRERDELQRQLANLQNDYEALQRDYANLQRDRRIEVNEHHSEARTVEAQIEFMSQQHKQELQEKESRIRELEMKLVDLEQEVELAQSPTNFIQVRSLDLDEMKERVADLEKRLQVAKADNRRRAEEADRLREELEEAKARGGDEGIVASVNAERDYFKAQVDEQEAKARIYQEKAAELEEQSHSLSDELQRKQDVSTGGRLDASDGAPGGGEALPQEVKELQQLLKEKEKAVWDLSDRLLVTSTEKDTMELENRQLKAQLEAAQASSQPHTPSGKKSKSKGGSVSDEAYRQVQTQLAELQSQLAASNAEKEASERRRKIQTVEMEQKLDGAERNRRRLEEDKDRLECALKKKDAELAAMAISQDYRAHALAVARGVSLPPLPGKLAAVEGAKADGRPAEDDLQTELALKTAALRSLSVKNAHLNDVLQRLRHATSTEYTEKELAKTKETLHESHLQLCRVKDDLQKAQATKTQLETRLSLLETELDVSQKDCRVAREALAEAQTRNARTAELYKAQNEKYSSMLALAMADVERMQKELTKERSTRREASKAFREQIRRLRASKARRLDFAADDPLQSLPLPSDPPSCVSAENASDARQTLSSCASPQETQAPRDKPATTAVQTDRDAFAGQRGSAFSGKALAPRETSTETRGTGCLVSATTERTGGPNGGSPLVGESTFLANPSGVSTVWRRETRPLPRPLGDEEIPFLASPPLSACQRSPVCCGEDGIPWQGFAPPSSLSPGVLASELGGAWASEVYAHRVPHADAGAAAYLSDEEVYYILGEDGAVHCVPRVYEPKQGFDGKELREEQTLQVTKEDQQRAKEILRSFIEEDERRMHDAENVRNSARRSERHDEERRLREGHRSRVGKPSSPTNGTESRDGSSSCPYPRTYSRPGQRHSPSCKSPRRQPAHALGAIYLSPAVDWSNRESSAGDAGVGLYSETRCSSRPATYRTEARQAESRPVQAFGHEPTQQTLFVLSPETSRLVSTASDAGQALDRFSSAKREPPNSDCQAEEPSEVPGLCSFEELFPSGPFAMNRNLSPAAEPRLTPRSQAGVVSEKGFVLRDSPLASAPSPGDPGEARGDPEGGEQGLGRGSGKETECRREDGKEGHSPRSAVPSERSSASAETCEAAKESRTAHESQGEGQATRAGEESEARDGEERGKGNSKNAEGTQLKPLPSRAHARDGSLACMEGGMALLPEEKKESTMDVAHFVDRLQSVSEKGRHLFGKAKSEQRDQMGDEGPKQDGEATEEIASLDEVDLS</sequence>